<evidence type="ECO:0000313" key="2">
    <source>
        <dbReference type="EMBL" id="ORY41198.1"/>
    </source>
</evidence>
<proteinExistence type="predicted"/>
<feature type="compositionally biased region" description="Low complexity" evidence="1">
    <location>
        <begin position="1"/>
        <end position="16"/>
    </location>
</feature>
<accession>A0A1Y2C2D6</accession>
<dbReference type="OrthoDB" id="2151361at2759"/>
<keyword evidence="3" id="KW-1185">Reference proteome</keyword>
<dbReference type="EMBL" id="MCGO01000032">
    <property type="protein sequence ID" value="ORY41198.1"/>
    <property type="molecule type" value="Genomic_DNA"/>
</dbReference>
<dbReference type="Proteomes" id="UP000193642">
    <property type="component" value="Unassembled WGS sequence"/>
</dbReference>
<protein>
    <submittedName>
        <fullName evidence="2">Uncharacterized protein</fullName>
    </submittedName>
</protein>
<name>A0A1Y2C2D6_9FUNG</name>
<reference evidence="2 3" key="1">
    <citation type="submission" date="2016-07" db="EMBL/GenBank/DDBJ databases">
        <title>Pervasive Adenine N6-methylation of Active Genes in Fungi.</title>
        <authorList>
            <consortium name="DOE Joint Genome Institute"/>
            <person name="Mondo S.J."/>
            <person name="Dannebaum R.O."/>
            <person name="Kuo R.C."/>
            <person name="Labutti K."/>
            <person name="Haridas S."/>
            <person name="Kuo A."/>
            <person name="Salamov A."/>
            <person name="Ahrendt S.R."/>
            <person name="Lipzen A."/>
            <person name="Sullivan W."/>
            <person name="Andreopoulos W.B."/>
            <person name="Clum A."/>
            <person name="Lindquist E."/>
            <person name="Daum C."/>
            <person name="Ramamoorthy G.K."/>
            <person name="Gryganskyi A."/>
            <person name="Culley D."/>
            <person name="Magnuson J.K."/>
            <person name="James T.Y."/>
            <person name="O'Malley M.A."/>
            <person name="Stajich J.E."/>
            <person name="Spatafora J.W."/>
            <person name="Visel A."/>
            <person name="Grigoriev I.V."/>
        </authorList>
    </citation>
    <scope>NUCLEOTIDE SEQUENCE [LARGE SCALE GENOMIC DNA]</scope>
    <source>
        <strain evidence="2 3">JEL800</strain>
    </source>
</reference>
<dbReference type="AlphaFoldDB" id="A0A1Y2C2D6"/>
<evidence type="ECO:0000256" key="1">
    <source>
        <dbReference type="SAM" id="MobiDB-lite"/>
    </source>
</evidence>
<sequence length="163" mass="18160">MSTLVATPLLSPSLAPSSPPRLRTRKETSQRLSIMISHWNSLQHSPYSSNDRAQLCRTLTNIYNTGKCDTLNPYGQDEEDVFYACYLFLKGEERGTFLDMAKECWKEDKVMEEETVFGLILGDSSDVAADSDKKQRDSALCLEPDETTCGIVPVLDVAVGSKE</sequence>
<gene>
    <name evidence="2" type="ORF">BCR33DRAFT_718869</name>
</gene>
<evidence type="ECO:0000313" key="3">
    <source>
        <dbReference type="Proteomes" id="UP000193642"/>
    </source>
</evidence>
<organism evidence="2 3">
    <name type="scientific">Rhizoclosmatium globosum</name>
    <dbReference type="NCBI Taxonomy" id="329046"/>
    <lineage>
        <taxon>Eukaryota</taxon>
        <taxon>Fungi</taxon>
        <taxon>Fungi incertae sedis</taxon>
        <taxon>Chytridiomycota</taxon>
        <taxon>Chytridiomycota incertae sedis</taxon>
        <taxon>Chytridiomycetes</taxon>
        <taxon>Chytridiales</taxon>
        <taxon>Chytriomycetaceae</taxon>
        <taxon>Rhizoclosmatium</taxon>
    </lineage>
</organism>
<comment type="caution">
    <text evidence="2">The sequence shown here is derived from an EMBL/GenBank/DDBJ whole genome shotgun (WGS) entry which is preliminary data.</text>
</comment>
<feature type="region of interest" description="Disordered" evidence="1">
    <location>
        <begin position="1"/>
        <end position="27"/>
    </location>
</feature>